<dbReference type="SUPFAM" id="SSF52540">
    <property type="entry name" value="P-loop containing nucleoside triphosphate hydrolases"/>
    <property type="match status" value="1"/>
</dbReference>
<dbReference type="KEGG" id="rue:DT065_07430"/>
<accession>A0A345BY46</accession>
<dbReference type="InterPro" id="IPR027417">
    <property type="entry name" value="P-loop_NTPase"/>
</dbReference>
<keyword evidence="3" id="KW-1185">Reference proteome</keyword>
<dbReference type="GO" id="GO:0005524">
    <property type="term" value="F:ATP binding"/>
    <property type="evidence" value="ECO:0007669"/>
    <property type="project" value="InterPro"/>
</dbReference>
<proteinExistence type="predicted"/>
<dbReference type="NCBIfam" id="NF006505">
    <property type="entry name" value="PRK08939.1"/>
    <property type="match status" value="1"/>
</dbReference>
<dbReference type="PANTHER" id="PTHR30050">
    <property type="entry name" value="CHROMOSOMAL REPLICATION INITIATOR PROTEIN DNAA"/>
    <property type="match status" value="1"/>
</dbReference>
<reference evidence="2 3" key="1">
    <citation type="journal article" date="2018" name="J. Microbiol.">
        <title>Salicibibacter kimchii gen. nov., sp. nov., a moderately halophilic and alkalitolerant bacterium in the family Bacillaceae, isolated from kimchi.</title>
        <authorList>
            <person name="Jang J.Y."/>
            <person name="Oh Y.J."/>
            <person name="Lim S.K."/>
            <person name="Park H.K."/>
            <person name="Lee C."/>
            <person name="Kim J.Y."/>
            <person name="Lee M.A."/>
            <person name="Choi H.J."/>
        </authorList>
    </citation>
    <scope>NUCLEOTIDE SEQUENCE [LARGE SCALE GENOMIC DNA]</scope>
    <source>
        <strain evidence="2 3">NKC1-1</strain>
    </source>
</reference>
<dbReference type="AlphaFoldDB" id="A0A345BY46"/>
<gene>
    <name evidence="2" type="ORF">DT065_07430</name>
</gene>
<dbReference type="Gene3D" id="3.40.50.300">
    <property type="entry name" value="P-loop containing nucleotide triphosphate hydrolases"/>
    <property type="match status" value="1"/>
</dbReference>
<dbReference type="Proteomes" id="UP000252100">
    <property type="component" value="Chromosome"/>
</dbReference>
<dbReference type="OrthoDB" id="61127at2"/>
<dbReference type="PANTHER" id="PTHR30050:SF8">
    <property type="entry name" value="PRIMOSOMAL PROTEIN DNAI"/>
    <property type="match status" value="1"/>
</dbReference>
<protein>
    <submittedName>
        <fullName evidence="2">Primosomal protein DnaI</fullName>
    </submittedName>
</protein>
<dbReference type="SMART" id="SM00382">
    <property type="entry name" value="AAA"/>
    <property type="match status" value="1"/>
</dbReference>
<dbReference type="InterPro" id="IPR009928">
    <property type="entry name" value="DnaI_N"/>
</dbReference>
<dbReference type="Pfam" id="PF07319">
    <property type="entry name" value="DnaI_N"/>
    <property type="match status" value="1"/>
</dbReference>
<dbReference type="EMBL" id="CP031092">
    <property type="protein sequence ID" value="AXF55877.1"/>
    <property type="molecule type" value="Genomic_DNA"/>
</dbReference>
<dbReference type="RefSeq" id="WP_114372155.1">
    <property type="nucleotide sequence ID" value="NZ_CP031092.1"/>
</dbReference>
<name>A0A345BY46_9BACI</name>
<organism evidence="2 3">
    <name type="scientific">Salicibibacter kimchii</name>
    <dbReference type="NCBI Taxonomy" id="2099786"/>
    <lineage>
        <taxon>Bacteria</taxon>
        <taxon>Bacillati</taxon>
        <taxon>Bacillota</taxon>
        <taxon>Bacilli</taxon>
        <taxon>Bacillales</taxon>
        <taxon>Bacillaceae</taxon>
        <taxon>Salicibibacter</taxon>
    </lineage>
</organism>
<dbReference type="InterPro" id="IPR002611">
    <property type="entry name" value="IstB_ATP-bd"/>
</dbReference>
<dbReference type="GO" id="GO:0006260">
    <property type="term" value="P:DNA replication"/>
    <property type="evidence" value="ECO:0007669"/>
    <property type="project" value="TreeGrafter"/>
</dbReference>
<evidence type="ECO:0000313" key="3">
    <source>
        <dbReference type="Proteomes" id="UP000252100"/>
    </source>
</evidence>
<sequence length="313" mass="35793">MEPIQTSLKKYMQDAGWEDALERVQQTVLNDSRVNDWLTENDKELHEGAVPQGMTALLEYKNSWQNCDHCPGLAKCPNPMPGYQPELYPEHGQIQMRYHPCPLQIAANRRKQQESLVKSLYVSEEFKKASFENMEIDDTDDTRATALETALEFEREANPGENGQGLYLHGMFGVGKTYLIAAIANALAKRNIQSLLVYAPEFFREMRQAVGDGNVSEKIDAVKSVPVLMLDDIGAETMSNWIRDDVLGAILQYRMTEKLPTIFTSNWDYEELEGHLSYSNKGGEERMKAKRIMERIRPFTTELYLSGRNRREA</sequence>
<dbReference type="Pfam" id="PF01695">
    <property type="entry name" value="IstB_IS21"/>
    <property type="match status" value="1"/>
</dbReference>
<evidence type="ECO:0000259" key="1">
    <source>
        <dbReference type="SMART" id="SM00382"/>
    </source>
</evidence>
<feature type="domain" description="AAA+ ATPase" evidence="1">
    <location>
        <begin position="162"/>
        <end position="310"/>
    </location>
</feature>
<evidence type="ECO:0000313" key="2">
    <source>
        <dbReference type="EMBL" id="AXF55877.1"/>
    </source>
</evidence>
<dbReference type="InterPro" id="IPR003593">
    <property type="entry name" value="AAA+_ATPase"/>
</dbReference>